<keyword evidence="2 5" id="KW-0812">Transmembrane</keyword>
<feature type="transmembrane region" description="Helical" evidence="5">
    <location>
        <begin position="231"/>
        <end position="252"/>
    </location>
</feature>
<feature type="transmembrane region" description="Helical" evidence="5">
    <location>
        <begin position="121"/>
        <end position="137"/>
    </location>
</feature>
<gene>
    <name evidence="7" type="ORF">CLV35_0729</name>
</gene>
<dbReference type="InterPro" id="IPR051533">
    <property type="entry name" value="WaaL-like"/>
</dbReference>
<protein>
    <submittedName>
        <fullName evidence="7">O-antigen ligase-like membrane protein</fullName>
    </submittedName>
</protein>
<evidence type="ECO:0000259" key="6">
    <source>
        <dbReference type="Pfam" id="PF04932"/>
    </source>
</evidence>
<dbReference type="EMBL" id="RBWV01000009">
    <property type="protein sequence ID" value="RKS80302.1"/>
    <property type="molecule type" value="Genomic_DNA"/>
</dbReference>
<evidence type="ECO:0000256" key="1">
    <source>
        <dbReference type="ARBA" id="ARBA00004141"/>
    </source>
</evidence>
<evidence type="ECO:0000313" key="8">
    <source>
        <dbReference type="Proteomes" id="UP000281955"/>
    </source>
</evidence>
<feature type="transmembrane region" description="Helical" evidence="5">
    <location>
        <begin position="144"/>
        <end position="165"/>
    </location>
</feature>
<dbReference type="InterPro" id="IPR007016">
    <property type="entry name" value="O-antigen_ligase-rel_domated"/>
</dbReference>
<dbReference type="InParanoid" id="A0A420XTW0"/>
<keyword evidence="8" id="KW-1185">Reference proteome</keyword>
<evidence type="ECO:0000313" key="7">
    <source>
        <dbReference type="EMBL" id="RKS80302.1"/>
    </source>
</evidence>
<dbReference type="AlphaFoldDB" id="A0A420XTW0"/>
<dbReference type="OrthoDB" id="4578889at2"/>
<feature type="transmembrane region" description="Helical" evidence="5">
    <location>
        <begin position="394"/>
        <end position="415"/>
    </location>
</feature>
<comment type="caution">
    <text evidence="7">The sequence shown here is derived from an EMBL/GenBank/DDBJ whole genome shotgun (WGS) entry which is preliminary data.</text>
</comment>
<name>A0A420XTW0_9ACTN</name>
<keyword evidence="4 5" id="KW-0472">Membrane</keyword>
<keyword evidence="3 5" id="KW-1133">Transmembrane helix</keyword>
<evidence type="ECO:0000256" key="3">
    <source>
        <dbReference type="ARBA" id="ARBA00022989"/>
    </source>
</evidence>
<dbReference type="Pfam" id="PF04932">
    <property type="entry name" value="Wzy_C"/>
    <property type="match status" value="1"/>
</dbReference>
<dbReference type="PANTHER" id="PTHR37422:SF13">
    <property type="entry name" value="LIPOPOLYSACCHARIDE BIOSYNTHESIS PROTEIN PA4999-RELATED"/>
    <property type="match status" value="1"/>
</dbReference>
<keyword evidence="7" id="KW-0436">Ligase</keyword>
<reference evidence="7 8" key="1">
    <citation type="submission" date="2018-10" db="EMBL/GenBank/DDBJ databases">
        <title>Genomic Encyclopedia of Archaeal and Bacterial Type Strains, Phase II (KMG-II): from individual species to whole genera.</title>
        <authorList>
            <person name="Goeker M."/>
        </authorList>
    </citation>
    <scope>NUCLEOTIDE SEQUENCE [LARGE SCALE GENOMIC DNA]</scope>
    <source>
        <strain evidence="7 8">RP-AC37</strain>
    </source>
</reference>
<feature type="domain" description="O-antigen ligase-related" evidence="6">
    <location>
        <begin position="228"/>
        <end position="371"/>
    </location>
</feature>
<evidence type="ECO:0000256" key="5">
    <source>
        <dbReference type="SAM" id="Phobius"/>
    </source>
</evidence>
<feature type="transmembrane region" description="Helical" evidence="5">
    <location>
        <begin position="421"/>
        <end position="438"/>
    </location>
</feature>
<feature type="transmembrane region" description="Helical" evidence="5">
    <location>
        <begin position="91"/>
        <end position="109"/>
    </location>
</feature>
<feature type="transmembrane region" description="Helical" evidence="5">
    <location>
        <begin position="368"/>
        <end position="387"/>
    </location>
</feature>
<feature type="transmembrane region" description="Helical" evidence="5">
    <location>
        <begin position="59"/>
        <end position="79"/>
    </location>
</feature>
<comment type="subcellular location">
    <subcellularLocation>
        <location evidence="1">Membrane</location>
        <topology evidence="1">Multi-pass membrane protein</topology>
    </subcellularLocation>
</comment>
<feature type="transmembrane region" description="Helical" evidence="5">
    <location>
        <begin position="264"/>
        <end position="283"/>
    </location>
</feature>
<dbReference type="GO" id="GO:0016020">
    <property type="term" value="C:membrane"/>
    <property type="evidence" value="ECO:0007669"/>
    <property type="project" value="UniProtKB-SubCell"/>
</dbReference>
<evidence type="ECO:0000256" key="4">
    <source>
        <dbReference type="ARBA" id="ARBA00023136"/>
    </source>
</evidence>
<evidence type="ECO:0000256" key="2">
    <source>
        <dbReference type="ARBA" id="ARBA00022692"/>
    </source>
</evidence>
<proteinExistence type="predicted"/>
<dbReference type="RefSeq" id="WP_121192007.1">
    <property type="nucleotide sequence ID" value="NZ_RBWV01000009.1"/>
</dbReference>
<accession>A0A420XTW0</accession>
<organism evidence="7 8">
    <name type="scientific">Motilibacter peucedani</name>
    <dbReference type="NCBI Taxonomy" id="598650"/>
    <lineage>
        <taxon>Bacteria</taxon>
        <taxon>Bacillati</taxon>
        <taxon>Actinomycetota</taxon>
        <taxon>Actinomycetes</taxon>
        <taxon>Motilibacterales</taxon>
        <taxon>Motilibacteraceae</taxon>
        <taxon>Motilibacter</taxon>
    </lineage>
</organism>
<dbReference type="Proteomes" id="UP000281955">
    <property type="component" value="Unassembled WGS sequence"/>
</dbReference>
<dbReference type="PANTHER" id="PTHR37422">
    <property type="entry name" value="TEICHURONIC ACID BIOSYNTHESIS PROTEIN TUAE"/>
    <property type="match status" value="1"/>
</dbReference>
<dbReference type="GO" id="GO:0016874">
    <property type="term" value="F:ligase activity"/>
    <property type="evidence" value="ECO:0007669"/>
    <property type="project" value="UniProtKB-KW"/>
</dbReference>
<sequence length="445" mass="48338">MTTLRTIIRPPRTAARGRHARGDAPGSPLLASLALLAALCWLLATGRWGAYVGLPHDRLFATDIALGASALALLPHLRTQARGLRRLARDPLAVVMLALFAWCTVRFLSPLHWTHDGLRDYVPYGYALVALLAVLTRSWRRLRAWHVGVVLVAHLVWVYYSARILARWDTPVLGPIRMFTLRTDFEAMVFGLGGIFSLLQLLRPSHWAARAGWLALGLASFYELLQQNNRASVVATAVGIVGVGLPLAVRLLSTPRLSRWHKAALAALTLVVVVVGGILSAHSPTVVKIQNTLNGKEEGTVQARQEVYRRVVHHATSSPSHVLVGDGFGPDFLEEIGAARYYEASYDRVRAPHDIVLNTLARTGFPGAVLHAGVILLAMVSAVRALWRPNRSPGLQLAAVSVLVVPVVALFGVILESPFGAVPYFWAVGTLLAALSFGDEAEVDQ</sequence>